<comment type="caution">
    <text evidence="2">The sequence shown here is derived from an EMBL/GenBank/DDBJ whole genome shotgun (WGS) entry which is preliminary data.</text>
</comment>
<dbReference type="Proteomes" id="UP000246991">
    <property type="component" value="Unassembled WGS sequence"/>
</dbReference>
<proteinExistence type="predicted"/>
<organism evidence="2 3">
    <name type="scientific">Tuber magnatum</name>
    <name type="common">white Piedmont truffle</name>
    <dbReference type="NCBI Taxonomy" id="42249"/>
    <lineage>
        <taxon>Eukaryota</taxon>
        <taxon>Fungi</taxon>
        <taxon>Dikarya</taxon>
        <taxon>Ascomycota</taxon>
        <taxon>Pezizomycotina</taxon>
        <taxon>Pezizomycetes</taxon>
        <taxon>Pezizales</taxon>
        <taxon>Tuberaceae</taxon>
        <taxon>Tuber</taxon>
    </lineage>
</organism>
<name>A0A317T2J8_9PEZI</name>
<evidence type="ECO:0000313" key="2">
    <source>
        <dbReference type="EMBL" id="PWW80864.1"/>
    </source>
</evidence>
<dbReference type="AlphaFoldDB" id="A0A317T2J8"/>
<evidence type="ECO:0000313" key="3">
    <source>
        <dbReference type="Proteomes" id="UP000246991"/>
    </source>
</evidence>
<keyword evidence="3" id="KW-1185">Reference proteome</keyword>
<protein>
    <submittedName>
        <fullName evidence="2">Uncharacterized protein</fullName>
    </submittedName>
</protein>
<gene>
    <name evidence="2" type="ORF">C7212DRAFT_361353</name>
</gene>
<sequence length="174" mass="19632">MSDLIRTPWLAGSVHKSLTARRTKKESTLPPRGYSVSPDGDLLLWGTKKGAFQLTRFSTCEDPLTAQLSDKHHCIGCEVTPAYFAVGTPKEENFGREWGAAREIRNYAGQFDEDEDSQPFATQAPNKFFSTSVNFEFETCRKRSPIRTIYGTQTRGPNHLAQRQPLPPRKANRI</sequence>
<evidence type="ECO:0000256" key="1">
    <source>
        <dbReference type="SAM" id="MobiDB-lite"/>
    </source>
</evidence>
<reference evidence="2 3" key="1">
    <citation type="submission" date="2018-03" db="EMBL/GenBank/DDBJ databases">
        <title>Genomes of Pezizomycetes fungi and the evolution of truffles.</title>
        <authorList>
            <person name="Murat C."/>
            <person name="Payen T."/>
            <person name="Noel B."/>
            <person name="Kuo A."/>
            <person name="Martin F.M."/>
        </authorList>
    </citation>
    <scope>NUCLEOTIDE SEQUENCE [LARGE SCALE GENOMIC DNA]</scope>
    <source>
        <strain evidence="2">091103-1</strain>
    </source>
</reference>
<feature type="region of interest" description="Disordered" evidence="1">
    <location>
        <begin position="150"/>
        <end position="174"/>
    </location>
</feature>
<dbReference type="EMBL" id="PYWC01000001">
    <property type="protein sequence ID" value="PWW80864.1"/>
    <property type="molecule type" value="Genomic_DNA"/>
</dbReference>
<accession>A0A317T2J8</accession>
<dbReference type="STRING" id="42249.A0A317T2J8"/>
<dbReference type="OrthoDB" id="5397521at2759"/>